<reference evidence="1 2" key="1">
    <citation type="submission" date="2024-07" db="EMBL/GenBank/DDBJ databases">
        <authorList>
            <person name="Akdeniz Z."/>
        </authorList>
    </citation>
    <scope>NUCLEOTIDE SEQUENCE [LARGE SCALE GENOMIC DNA]</scope>
</reference>
<protein>
    <recommendedName>
        <fullName evidence="3">Transmembrane protein</fullName>
    </recommendedName>
</protein>
<evidence type="ECO:0000313" key="2">
    <source>
        <dbReference type="Proteomes" id="UP001642409"/>
    </source>
</evidence>
<evidence type="ECO:0008006" key="3">
    <source>
        <dbReference type="Google" id="ProtNLM"/>
    </source>
</evidence>
<comment type="caution">
    <text evidence="1">The sequence shown here is derived from an EMBL/GenBank/DDBJ whole genome shotgun (WGS) entry which is preliminary data.</text>
</comment>
<accession>A0ABP1HLJ9</accession>
<name>A0ABP1HLJ9_9EUKA</name>
<dbReference type="Proteomes" id="UP001642409">
    <property type="component" value="Unassembled WGS sequence"/>
</dbReference>
<proteinExistence type="predicted"/>
<keyword evidence="2" id="KW-1185">Reference proteome</keyword>
<dbReference type="EMBL" id="CAXDID020000031">
    <property type="protein sequence ID" value="CAL5993986.1"/>
    <property type="molecule type" value="Genomic_DNA"/>
</dbReference>
<organism evidence="1 2">
    <name type="scientific">Hexamita inflata</name>
    <dbReference type="NCBI Taxonomy" id="28002"/>
    <lineage>
        <taxon>Eukaryota</taxon>
        <taxon>Metamonada</taxon>
        <taxon>Diplomonadida</taxon>
        <taxon>Hexamitidae</taxon>
        <taxon>Hexamitinae</taxon>
        <taxon>Hexamita</taxon>
    </lineage>
</organism>
<evidence type="ECO:0000313" key="1">
    <source>
        <dbReference type="EMBL" id="CAL5993986.1"/>
    </source>
</evidence>
<gene>
    <name evidence="1" type="ORF">HINF_LOCUS13329</name>
</gene>
<sequence>MLVIFSFQTTTVQIVKQTTIQNCYSEQSSVVFKEDSKQICLYLVTNNNSECYKIPRGINVTIKLDKLGMFQPIGYFNDFNYSATKEICVSCSNILCNTNKFYESTSVSATIRSYGYRTSISVGIVIREQQNLNLCIQHSFIKVFKTQLQIVAEINDQCWQLFQNNNYLLINSTIDVQFLESNKQLTYTPGSPIVLTEENQKFIFTLYNPQSYNIFDQNNFELVKFKIYIKQSNTYNIIQSQSNVIQIDSLPPGFSQLRLRVNQKIFQLSGIPSEIGKLYQQQAAQQQFDAFNIQLKIQFQNKVIFFHSIDSQTYINGQIQTFICQSTQCSQDMIFVIQNINKIQKINTITSVFRNNIILYMIAETVTSIYQGCYDGFHLNYDQKYTEIHLMLNEQSNTCPITAYNKNYQYVLNMFMVVLLEELEVKKIIYLVLTQQ</sequence>